<name>A0A2C6DJ46_9GAMM</name>
<sequence>MKFITANPPPENEEPIVNTNFWPSVDLADLRDVMRIDGTVSTQRLRHIALNEIASVNGELFVWRDEQKDKGYSSLSAVPADSIGGHSIHLFRYKQAVYCKTKAGLLERYRDYDATNSGNQKAEEMPDSIDDLRRDAAWAISEIQGLPHSTIELI</sequence>
<gene>
    <name evidence="1" type="ORF">CRN84_07840</name>
    <name evidence="2" type="ORF">NCTC12282_02386</name>
</gene>
<evidence type="ECO:0000313" key="3">
    <source>
        <dbReference type="Proteomes" id="UP000224974"/>
    </source>
</evidence>
<keyword evidence="3" id="KW-1185">Reference proteome</keyword>
<evidence type="ECO:0000313" key="2">
    <source>
        <dbReference type="EMBL" id="VFS47450.1"/>
    </source>
</evidence>
<dbReference type="AlphaFoldDB" id="A0A2C6DJ46"/>
<reference evidence="3" key="1">
    <citation type="submission" date="2017-09" db="EMBL/GenBank/DDBJ databases">
        <title>FDA dAtabase for Regulatory Grade micrObial Sequences (FDA-ARGOS): Supporting development and validation of Infectious Disease Dx tests.</title>
        <authorList>
            <person name="Minogue T."/>
            <person name="Wolcott M."/>
            <person name="Wasieloski L."/>
            <person name="Aguilar W."/>
            <person name="Moore D."/>
            <person name="Tallon L."/>
            <person name="Sadzewicz L."/>
            <person name="Ott S."/>
            <person name="Zhao X."/>
            <person name="Nagaraj S."/>
            <person name="Vavikolanu K."/>
            <person name="Aluvathingal J."/>
            <person name="Nadendla S."/>
            <person name="Sichtig H."/>
        </authorList>
    </citation>
    <scope>NUCLEOTIDE SEQUENCE [LARGE SCALE GENOMIC DNA]</scope>
    <source>
        <strain evidence="3">FDAARGOS_387</strain>
    </source>
</reference>
<dbReference type="EMBL" id="CAADJA010000002">
    <property type="protein sequence ID" value="VFS47450.1"/>
    <property type="molecule type" value="Genomic_DNA"/>
</dbReference>
<protein>
    <submittedName>
        <fullName evidence="1">Head completion/stabilization protein</fullName>
    </submittedName>
    <submittedName>
        <fullName evidence="2">Phage head completion protein (GPL)</fullName>
    </submittedName>
</protein>
<dbReference type="InterPro" id="IPR009225">
    <property type="entry name" value="Phage_head_completion_GpL"/>
</dbReference>
<dbReference type="OrthoDB" id="6312934at2"/>
<dbReference type="EMBL" id="PDDX01000001">
    <property type="protein sequence ID" value="PHI29237.1"/>
    <property type="molecule type" value="Genomic_DNA"/>
</dbReference>
<reference evidence="1" key="2">
    <citation type="submission" date="2017-09" db="EMBL/GenBank/DDBJ databases">
        <title>FDA dAtabase for Regulatory Grade micrObial Sequences (FDA-ARGOS): Supporting development and validation of Infectious Disease Dx tests.</title>
        <authorList>
            <person name="Minogue T."/>
            <person name="Wolcott M."/>
            <person name="Wasieloski L."/>
            <person name="Aguilar W."/>
            <person name="Moore D."/>
            <person name="Tallon L.J."/>
            <person name="Sadzewicz L."/>
            <person name="Ott S."/>
            <person name="Zhao X."/>
            <person name="Nagaraj S."/>
            <person name="Vavikolanu K."/>
            <person name="Aluvathingal J."/>
            <person name="Nadendla S."/>
            <person name="Sichtig H."/>
        </authorList>
    </citation>
    <scope>NUCLEOTIDE SEQUENCE</scope>
    <source>
        <strain evidence="1">FDAARGOS_387</strain>
    </source>
</reference>
<dbReference type="RefSeq" id="WP_029094714.1">
    <property type="nucleotide sequence ID" value="NZ_CAADJA010000002.1"/>
</dbReference>
<dbReference type="STRING" id="1111728.GCA_000427805_01978"/>
<dbReference type="Pfam" id="PF05926">
    <property type="entry name" value="Phage_GPL"/>
    <property type="match status" value="1"/>
</dbReference>
<dbReference type="Proteomes" id="UP000224974">
    <property type="component" value="Unassembled WGS sequence"/>
</dbReference>
<evidence type="ECO:0000313" key="4">
    <source>
        <dbReference type="Proteomes" id="UP000373449"/>
    </source>
</evidence>
<reference evidence="2 4" key="3">
    <citation type="submission" date="2019-03" db="EMBL/GenBank/DDBJ databases">
        <authorList>
            <consortium name="Pathogen Informatics"/>
        </authorList>
    </citation>
    <scope>NUCLEOTIDE SEQUENCE [LARGE SCALE GENOMIC DNA]</scope>
    <source>
        <strain evidence="2 4">NCTC12282</strain>
    </source>
</reference>
<organism evidence="1 3">
    <name type="scientific">Budvicia aquatica</name>
    <dbReference type="NCBI Taxonomy" id="82979"/>
    <lineage>
        <taxon>Bacteria</taxon>
        <taxon>Pseudomonadati</taxon>
        <taxon>Pseudomonadota</taxon>
        <taxon>Gammaproteobacteria</taxon>
        <taxon>Enterobacterales</taxon>
        <taxon>Budviciaceae</taxon>
        <taxon>Budvicia</taxon>
    </lineage>
</organism>
<evidence type="ECO:0000313" key="1">
    <source>
        <dbReference type="EMBL" id="PHI29237.1"/>
    </source>
</evidence>
<dbReference type="Proteomes" id="UP000373449">
    <property type="component" value="Unassembled WGS sequence"/>
</dbReference>
<proteinExistence type="predicted"/>
<accession>A0A2C6DJ46</accession>